<keyword evidence="1" id="KW-0732">Signal</keyword>
<evidence type="ECO:0000256" key="1">
    <source>
        <dbReference type="SAM" id="SignalP"/>
    </source>
</evidence>
<accession>A0A2P2NKR0</accession>
<dbReference type="EMBL" id="GGEC01062593">
    <property type="protein sequence ID" value="MBX43077.1"/>
    <property type="molecule type" value="Transcribed_RNA"/>
</dbReference>
<dbReference type="AlphaFoldDB" id="A0A2P2NKR0"/>
<evidence type="ECO:0000313" key="2">
    <source>
        <dbReference type="EMBL" id="MBX43077.1"/>
    </source>
</evidence>
<name>A0A2P2NKR0_RHIMU</name>
<protein>
    <submittedName>
        <fullName evidence="2">Uncharacterized protein</fullName>
    </submittedName>
</protein>
<sequence length="79" mass="8974">MQGGCTHTPLIWFSFKSLSLFPSSSSSPIVSRELIKHMACLIPGMVIYATHNYRRSQRHQAHNSTLDLDDNQKLNMIKS</sequence>
<proteinExistence type="predicted"/>
<feature type="chain" id="PRO_5015119009" evidence="1">
    <location>
        <begin position="27"/>
        <end position="79"/>
    </location>
</feature>
<feature type="signal peptide" evidence="1">
    <location>
        <begin position="1"/>
        <end position="26"/>
    </location>
</feature>
<organism evidence="2">
    <name type="scientific">Rhizophora mucronata</name>
    <name type="common">Asiatic mangrove</name>
    <dbReference type="NCBI Taxonomy" id="61149"/>
    <lineage>
        <taxon>Eukaryota</taxon>
        <taxon>Viridiplantae</taxon>
        <taxon>Streptophyta</taxon>
        <taxon>Embryophyta</taxon>
        <taxon>Tracheophyta</taxon>
        <taxon>Spermatophyta</taxon>
        <taxon>Magnoliopsida</taxon>
        <taxon>eudicotyledons</taxon>
        <taxon>Gunneridae</taxon>
        <taxon>Pentapetalae</taxon>
        <taxon>rosids</taxon>
        <taxon>fabids</taxon>
        <taxon>Malpighiales</taxon>
        <taxon>Rhizophoraceae</taxon>
        <taxon>Rhizophora</taxon>
    </lineage>
</organism>
<reference evidence="2" key="1">
    <citation type="submission" date="2018-02" db="EMBL/GenBank/DDBJ databases">
        <title>Rhizophora mucronata_Transcriptome.</title>
        <authorList>
            <person name="Meera S.P."/>
            <person name="Sreeshan A."/>
            <person name="Augustine A."/>
        </authorList>
    </citation>
    <scope>NUCLEOTIDE SEQUENCE</scope>
    <source>
        <tissue evidence="2">Leaf</tissue>
    </source>
</reference>